<protein>
    <recommendedName>
        <fullName evidence="4">LTXXQ motif family protein</fullName>
    </recommendedName>
</protein>
<feature type="signal peptide" evidence="2">
    <location>
        <begin position="1"/>
        <end position="21"/>
    </location>
</feature>
<evidence type="ECO:0000256" key="2">
    <source>
        <dbReference type="SAM" id="SignalP"/>
    </source>
</evidence>
<sequence>MKLFKLALVAALTVAPALTFAQTNAQEQPKNPIVKREFRQQRRIGNGIKNDRLTPRQGARLERQQMRIYRQMRTMRAQHNGRLTMKDRRVLRHRQNVASRKIFRAKHHDRRNG</sequence>
<gene>
    <name evidence="3" type="ORF">P8935_23665</name>
</gene>
<evidence type="ECO:0000256" key="1">
    <source>
        <dbReference type="SAM" id="MobiDB-lite"/>
    </source>
</evidence>
<evidence type="ECO:0008006" key="4">
    <source>
        <dbReference type="Google" id="ProtNLM"/>
    </source>
</evidence>
<proteinExistence type="predicted"/>
<feature type="region of interest" description="Disordered" evidence="1">
    <location>
        <begin position="23"/>
        <end position="56"/>
    </location>
</feature>
<keyword evidence="2" id="KW-0732">Signal</keyword>
<feature type="chain" id="PRO_5043930014" description="LTXXQ motif family protein" evidence="2">
    <location>
        <begin position="22"/>
        <end position="113"/>
    </location>
</feature>
<accession>A0AAU7DLA7</accession>
<name>A0AAU7DLA7_9BACT</name>
<dbReference type="EMBL" id="CP121196">
    <property type="protein sequence ID" value="XBH17551.1"/>
    <property type="molecule type" value="Genomic_DNA"/>
</dbReference>
<dbReference type="RefSeq" id="WP_348262775.1">
    <property type="nucleotide sequence ID" value="NZ_CP121196.1"/>
</dbReference>
<organism evidence="3">
    <name type="scientific">Telmatobacter sp. DSM 110680</name>
    <dbReference type="NCBI Taxonomy" id="3036704"/>
    <lineage>
        <taxon>Bacteria</taxon>
        <taxon>Pseudomonadati</taxon>
        <taxon>Acidobacteriota</taxon>
        <taxon>Terriglobia</taxon>
        <taxon>Terriglobales</taxon>
        <taxon>Acidobacteriaceae</taxon>
        <taxon>Telmatobacter</taxon>
    </lineage>
</organism>
<evidence type="ECO:0000313" key="3">
    <source>
        <dbReference type="EMBL" id="XBH17551.1"/>
    </source>
</evidence>
<reference evidence="3" key="1">
    <citation type="submission" date="2023-03" db="EMBL/GenBank/DDBJ databases">
        <title>Edaphobacter sp.</title>
        <authorList>
            <person name="Huber K.J."/>
            <person name="Papendorf J."/>
            <person name="Pilke C."/>
            <person name="Bunk B."/>
            <person name="Sproeer C."/>
            <person name="Pester M."/>
        </authorList>
    </citation>
    <scope>NUCLEOTIDE SEQUENCE</scope>
    <source>
        <strain evidence="3">DSM 110680</strain>
    </source>
</reference>
<dbReference type="AlphaFoldDB" id="A0AAU7DLA7"/>